<dbReference type="PROSITE" id="PS50914">
    <property type="entry name" value="BON"/>
    <property type="match status" value="1"/>
</dbReference>
<dbReference type="Proteomes" id="UP000367825">
    <property type="component" value="Unassembled WGS sequence"/>
</dbReference>
<proteinExistence type="predicted"/>
<reference evidence="3 4" key="1">
    <citation type="submission" date="2019-08" db="EMBL/GenBank/DDBJ databases">
        <authorList>
            <person name="Peeters C."/>
        </authorList>
    </citation>
    <scope>NUCLEOTIDE SEQUENCE [LARGE SCALE GENOMIC DNA]</scope>
    <source>
        <strain evidence="3 4">LMG 31109</strain>
    </source>
</reference>
<keyword evidence="4" id="KW-1185">Reference proteome</keyword>
<dbReference type="AlphaFoldDB" id="A0A5E4SS74"/>
<sequence>MAKRNSPSPAGAANEGVNKEAKKGADEGRQNEEHVLTHEDGDAETVGGGAQGADALNGPGGTNSAASHETRQSAMRNAQTAQAAKQSDPAWLGASNPKRGAQQNENTTKASSGESSAAPSDTRTGSEAGHQGARGSHGYAPEIAHGEESGYGPGNASPGEHPRFGRQSGYGPHDDYAGTGRNAAGHVPSPPSPAQSRRVEWPQGTVGAQAALSTAEAGPGAVKDDERRSAKTGVRGQPQHTAHASVRASSHGASGDDTVLRDAVRKALLDARDLDVARVDVSVHSGLVLLTGSVPERSMQHVVESVVAKVPGVTGVDNRLHERREKPMSRPGESQEGHKI</sequence>
<feature type="compositionally biased region" description="Polar residues" evidence="1">
    <location>
        <begin position="101"/>
        <end position="125"/>
    </location>
</feature>
<dbReference type="InterPro" id="IPR007055">
    <property type="entry name" value="BON_dom"/>
</dbReference>
<accession>A0A5E4SS74</accession>
<evidence type="ECO:0000313" key="3">
    <source>
        <dbReference type="EMBL" id="VVD77981.1"/>
    </source>
</evidence>
<dbReference type="Gene3D" id="3.30.1340.30">
    <property type="match status" value="1"/>
</dbReference>
<feature type="domain" description="BON" evidence="2">
    <location>
        <begin position="256"/>
        <end position="324"/>
    </location>
</feature>
<evidence type="ECO:0000256" key="1">
    <source>
        <dbReference type="SAM" id="MobiDB-lite"/>
    </source>
</evidence>
<feature type="compositionally biased region" description="Polar residues" evidence="1">
    <location>
        <begin position="238"/>
        <end position="252"/>
    </location>
</feature>
<gene>
    <name evidence="3" type="ORF">PNO31109_00936</name>
</gene>
<organism evidence="3 4">
    <name type="scientific">Pandoraea nosoerga</name>
    <dbReference type="NCBI Taxonomy" id="2508296"/>
    <lineage>
        <taxon>Bacteria</taxon>
        <taxon>Pseudomonadati</taxon>
        <taxon>Pseudomonadota</taxon>
        <taxon>Betaproteobacteria</taxon>
        <taxon>Burkholderiales</taxon>
        <taxon>Burkholderiaceae</taxon>
        <taxon>Pandoraea</taxon>
    </lineage>
</organism>
<protein>
    <submittedName>
        <fullName evidence="3">Transport-associated protein</fullName>
    </submittedName>
</protein>
<dbReference type="EMBL" id="CABPSC010000002">
    <property type="protein sequence ID" value="VVD77981.1"/>
    <property type="molecule type" value="Genomic_DNA"/>
</dbReference>
<evidence type="ECO:0000259" key="2">
    <source>
        <dbReference type="PROSITE" id="PS50914"/>
    </source>
</evidence>
<feature type="compositionally biased region" description="Basic and acidic residues" evidence="1">
    <location>
        <begin position="17"/>
        <end position="40"/>
    </location>
</feature>
<name>A0A5E4SS74_9BURK</name>
<evidence type="ECO:0000313" key="4">
    <source>
        <dbReference type="Proteomes" id="UP000367825"/>
    </source>
</evidence>
<dbReference type="RefSeq" id="WP_150554465.1">
    <property type="nucleotide sequence ID" value="NZ_CABPSC010000002.1"/>
</dbReference>
<dbReference type="OrthoDB" id="8938967at2"/>
<dbReference type="Pfam" id="PF04972">
    <property type="entry name" value="BON"/>
    <property type="match status" value="1"/>
</dbReference>
<feature type="region of interest" description="Disordered" evidence="1">
    <location>
        <begin position="1"/>
        <end position="257"/>
    </location>
</feature>
<feature type="compositionally biased region" description="Polar residues" evidence="1">
    <location>
        <begin position="62"/>
        <end position="85"/>
    </location>
</feature>